<organism evidence="2 3">
    <name type="scientific">Hyaloscypha bicolor E</name>
    <dbReference type="NCBI Taxonomy" id="1095630"/>
    <lineage>
        <taxon>Eukaryota</taxon>
        <taxon>Fungi</taxon>
        <taxon>Dikarya</taxon>
        <taxon>Ascomycota</taxon>
        <taxon>Pezizomycotina</taxon>
        <taxon>Leotiomycetes</taxon>
        <taxon>Helotiales</taxon>
        <taxon>Hyaloscyphaceae</taxon>
        <taxon>Hyaloscypha</taxon>
        <taxon>Hyaloscypha bicolor</taxon>
    </lineage>
</organism>
<feature type="compositionally biased region" description="Gly residues" evidence="1">
    <location>
        <begin position="84"/>
        <end position="95"/>
    </location>
</feature>
<sequence>MAGIACKEEIRAISKSEIGVAYKRIGKSCSRGAGKVSEGGIGETGEGRARAVSKRRIRKTYKREIGAACERIGKSYSRGAGEVSKGGIGETGEGGARAVSKRETGAAGAGYNRGTRAKVTNSI</sequence>
<dbReference type="InParanoid" id="A0A2J6SPN1"/>
<proteinExistence type="predicted"/>
<evidence type="ECO:0000313" key="2">
    <source>
        <dbReference type="EMBL" id="PMD52748.1"/>
    </source>
</evidence>
<dbReference type="Proteomes" id="UP000235371">
    <property type="component" value="Unassembled WGS sequence"/>
</dbReference>
<accession>A0A2J6SPN1</accession>
<dbReference type="RefSeq" id="XP_024729652.1">
    <property type="nucleotide sequence ID" value="XM_024883902.1"/>
</dbReference>
<evidence type="ECO:0000256" key="1">
    <source>
        <dbReference type="SAM" id="MobiDB-lite"/>
    </source>
</evidence>
<gene>
    <name evidence="2" type="ORF">K444DRAFT_635700</name>
</gene>
<dbReference type="AlphaFoldDB" id="A0A2J6SPN1"/>
<name>A0A2J6SPN1_9HELO</name>
<feature type="region of interest" description="Disordered" evidence="1">
    <location>
        <begin position="79"/>
        <end position="123"/>
    </location>
</feature>
<keyword evidence="3" id="KW-1185">Reference proteome</keyword>
<evidence type="ECO:0000313" key="3">
    <source>
        <dbReference type="Proteomes" id="UP000235371"/>
    </source>
</evidence>
<dbReference type="EMBL" id="KZ613895">
    <property type="protein sequence ID" value="PMD52748.1"/>
    <property type="molecule type" value="Genomic_DNA"/>
</dbReference>
<dbReference type="GeneID" id="36591979"/>
<reference evidence="2 3" key="1">
    <citation type="submission" date="2016-04" db="EMBL/GenBank/DDBJ databases">
        <title>A degradative enzymes factory behind the ericoid mycorrhizal symbiosis.</title>
        <authorList>
            <consortium name="DOE Joint Genome Institute"/>
            <person name="Martino E."/>
            <person name="Morin E."/>
            <person name="Grelet G."/>
            <person name="Kuo A."/>
            <person name="Kohler A."/>
            <person name="Daghino S."/>
            <person name="Barry K."/>
            <person name="Choi C."/>
            <person name="Cichocki N."/>
            <person name="Clum A."/>
            <person name="Copeland A."/>
            <person name="Hainaut M."/>
            <person name="Haridas S."/>
            <person name="Labutti K."/>
            <person name="Lindquist E."/>
            <person name="Lipzen A."/>
            <person name="Khouja H.-R."/>
            <person name="Murat C."/>
            <person name="Ohm R."/>
            <person name="Olson A."/>
            <person name="Spatafora J."/>
            <person name="Veneault-Fourrey C."/>
            <person name="Henrissat B."/>
            <person name="Grigoriev I."/>
            <person name="Martin F."/>
            <person name="Perotto S."/>
        </authorList>
    </citation>
    <scope>NUCLEOTIDE SEQUENCE [LARGE SCALE GENOMIC DNA]</scope>
    <source>
        <strain evidence="2 3">E</strain>
    </source>
</reference>
<protein>
    <submittedName>
        <fullName evidence="2">Uncharacterized protein</fullName>
    </submittedName>
</protein>